<dbReference type="AlphaFoldDB" id="A0A1W5ZQ94"/>
<accession>A0A1W5ZQ94</accession>
<dbReference type="PIRSF" id="PIRSF011575">
    <property type="entry name" value="YabG"/>
    <property type="match status" value="1"/>
</dbReference>
<proteinExistence type="predicted"/>
<protein>
    <submittedName>
        <fullName evidence="1">Sporulation peptidase YabG</fullName>
    </submittedName>
</protein>
<evidence type="ECO:0000313" key="1">
    <source>
        <dbReference type="EMBL" id="ARI75464.1"/>
    </source>
</evidence>
<dbReference type="KEGG" id="hmn:HM131_00850"/>
<dbReference type="NCBIfam" id="TIGR02855">
    <property type="entry name" value="spore_yabG"/>
    <property type="match status" value="1"/>
</dbReference>
<dbReference type="RefSeq" id="WP_085027019.1">
    <property type="nucleotide sequence ID" value="NZ_CP020772.1"/>
</dbReference>
<gene>
    <name evidence="1" type="ORF">HM131_00850</name>
</gene>
<dbReference type="EMBL" id="CP020772">
    <property type="protein sequence ID" value="ARI75464.1"/>
    <property type="molecule type" value="Genomic_DNA"/>
</dbReference>
<keyword evidence="2" id="KW-1185">Reference proteome</keyword>
<dbReference type="STRING" id="402384.HM131_00850"/>
<sequence length="300" mass="34467">MIVNGDLVTRKSYQHDIIFRVKSADRPIVKLMGEHIRLEADAPYEDLEKVSGSEYHRRKQQVDEQEAYSYRLFRQDYRLLKEKRDAEAGNGYQTGTEAKYFQIPPRILHLDGDPLFLKKCIALYEQLGLQVHGQYLHEKEMPHRIMDLVEKVHPQIVVLTGHDSYSKAKGTTRELEAYRHSRYFVEAVRNIRRKYPNFDQLVIFAGACQSHFESIIKAGANFASSPARVNIHAIDPVYVAARIAYTSFMDHINIWEVIRNTISGEKGLGGVETKGLLRIGIPYSEEAEEIEGTEETGENQ</sequence>
<reference evidence="1 2" key="1">
    <citation type="submission" date="2017-04" db="EMBL/GenBank/DDBJ databases">
        <title>The whole genome sequencing and assembly of Halobacillus mangrovi strain.</title>
        <authorList>
            <person name="Lee S.-J."/>
            <person name="Park M.-K."/>
            <person name="Kim J.-Y."/>
            <person name="Lee Y.-J."/>
            <person name="Yi H."/>
            <person name="Bahn Y.-S."/>
            <person name="Kim J.F."/>
            <person name="Lee D.-W."/>
        </authorList>
    </citation>
    <scope>NUCLEOTIDE SEQUENCE [LARGE SCALE GENOMIC DNA]</scope>
    <source>
        <strain evidence="1 2">KTB 131</strain>
    </source>
</reference>
<dbReference type="InterPro" id="IPR008764">
    <property type="entry name" value="Peptidase_U57"/>
</dbReference>
<dbReference type="Pfam" id="PF05582">
    <property type="entry name" value="Peptidase_U57"/>
    <property type="match status" value="1"/>
</dbReference>
<evidence type="ECO:0000313" key="2">
    <source>
        <dbReference type="Proteomes" id="UP000192527"/>
    </source>
</evidence>
<dbReference type="Proteomes" id="UP000192527">
    <property type="component" value="Chromosome"/>
</dbReference>
<name>A0A1W5ZQ94_9BACI</name>
<organism evidence="1 2">
    <name type="scientific">Halobacillus mangrovi</name>
    <dbReference type="NCBI Taxonomy" id="402384"/>
    <lineage>
        <taxon>Bacteria</taxon>
        <taxon>Bacillati</taxon>
        <taxon>Bacillota</taxon>
        <taxon>Bacilli</taxon>
        <taxon>Bacillales</taxon>
        <taxon>Bacillaceae</taxon>
        <taxon>Halobacillus</taxon>
    </lineage>
</organism>
<dbReference type="OrthoDB" id="9785306at2"/>